<dbReference type="EMBL" id="ABCP01000025">
    <property type="protein sequence ID" value="EDM46968.1"/>
    <property type="molecule type" value="Genomic_DNA"/>
</dbReference>
<feature type="domain" description="YCII-related" evidence="2">
    <location>
        <begin position="17"/>
        <end position="119"/>
    </location>
</feature>
<dbReference type="eggNOG" id="COG3795">
    <property type="taxonomic scope" value="Bacteria"/>
</dbReference>
<dbReference type="Pfam" id="PF03795">
    <property type="entry name" value="YCII"/>
    <property type="match status" value="1"/>
</dbReference>
<evidence type="ECO:0000256" key="1">
    <source>
        <dbReference type="ARBA" id="ARBA00007689"/>
    </source>
</evidence>
<sequence>MSLSKVFDKTTIGRNAMKYMLLAYGNEEKFNQMSKDELAEVGEKCKGFDAEMQAAGEVTWGGSLSWSSKSMRLKEGKLVVTDGPFAETKEVVGGVVIIEAPDFDAAVKLASLHPAARMGEELGWGIELRPMDHCPAIREAASNARLQT</sequence>
<proteinExistence type="inferred from homology"/>
<dbReference type="AlphaFoldDB" id="A6F2M3"/>
<dbReference type="SUPFAM" id="SSF54909">
    <property type="entry name" value="Dimeric alpha+beta barrel"/>
    <property type="match status" value="1"/>
</dbReference>
<gene>
    <name evidence="3" type="ORF">MDG893_16042</name>
</gene>
<name>A6F2M3_9GAMM</name>
<evidence type="ECO:0000313" key="4">
    <source>
        <dbReference type="Proteomes" id="UP000005856"/>
    </source>
</evidence>
<accession>A6F2M3</accession>
<organism evidence="3 4">
    <name type="scientific">Marinobacter algicola DG893</name>
    <dbReference type="NCBI Taxonomy" id="443152"/>
    <lineage>
        <taxon>Bacteria</taxon>
        <taxon>Pseudomonadati</taxon>
        <taxon>Pseudomonadota</taxon>
        <taxon>Gammaproteobacteria</taxon>
        <taxon>Pseudomonadales</taxon>
        <taxon>Marinobacteraceae</taxon>
        <taxon>Marinobacter</taxon>
    </lineage>
</organism>
<dbReference type="Proteomes" id="UP000005856">
    <property type="component" value="Unassembled WGS sequence"/>
</dbReference>
<protein>
    <recommendedName>
        <fullName evidence="2">YCII-related domain-containing protein</fullName>
    </recommendedName>
</protein>
<evidence type="ECO:0000313" key="3">
    <source>
        <dbReference type="EMBL" id="EDM46968.1"/>
    </source>
</evidence>
<dbReference type="InterPro" id="IPR011008">
    <property type="entry name" value="Dimeric_a/b-barrel"/>
</dbReference>
<comment type="caution">
    <text evidence="3">The sequence shown here is derived from an EMBL/GenBank/DDBJ whole genome shotgun (WGS) entry which is preliminary data.</text>
</comment>
<keyword evidence="4" id="KW-1185">Reference proteome</keyword>
<evidence type="ECO:0000259" key="2">
    <source>
        <dbReference type="Pfam" id="PF03795"/>
    </source>
</evidence>
<dbReference type="InterPro" id="IPR005545">
    <property type="entry name" value="YCII"/>
</dbReference>
<dbReference type="PANTHER" id="PTHR35174">
    <property type="entry name" value="BLL7171 PROTEIN-RELATED"/>
    <property type="match status" value="1"/>
</dbReference>
<reference evidence="3 4" key="1">
    <citation type="submission" date="2007-06" db="EMBL/GenBank/DDBJ databases">
        <authorList>
            <person name="Green D."/>
            <person name="Ferriera S."/>
            <person name="Johnson J."/>
            <person name="Kravitz S."/>
            <person name="Beeson K."/>
            <person name="Sutton G."/>
            <person name="Rogers Y.-H."/>
            <person name="Friedman R."/>
            <person name="Frazier M."/>
            <person name="Venter J.C."/>
        </authorList>
    </citation>
    <scope>NUCLEOTIDE SEQUENCE [LARGE SCALE GENOMIC DNA]</scope>
    <source>
        <strain evidence="3 4">DG893</strain>
    </source>
</reference>
<comment type="similarity">
    <text evidence="1">Belongs to the YciI family.</text>
</comment>
<dbReference type="Gene3D" id="3.30.70.1060">
    <property type="entry name" value="Dimeric alpha+beta barrel"/>
    <property type="match status" value="1"/>
</dbReference>
<dbReference type="PANTHER" id="PTHR35174:SF3">
    <property type="entry name" value="BLL7171 PROTEIN"/>
    <property type="match status" value="1"/>
</dbReference>
<dbReference type="STRING" id="443152.MDG893_16042"/>